<protein>
    <submittedName>
        <fullName evidence="5">ADP-ribose pyrophosphatase YjhB, NUDIX family</fullName>
    </submittedName>
</protein>
<comment type="cofactor">
    <cofactor evidence="1">
        <name>Mg(2+)</name>
        <dbReference type="ChEBI" id="CHEBI:18420"/>
    </cofactor>
</comment>
<gene>
    <name evidence="5" type="ORF">SAMN04487964_107148</name>
</gene>
<dbReference type="InterPro" id="IPR000086">
    <property type="entry name" value="NUDIX_hydrolase_dom"/>
</dbReference>
<dbReference type="InterPro" id="IPR029401">
    <property type="entry name" value="Nudix_N"/>
</dbReference>
<comment type="caution">
    <text evidence="5">The sequence shown here is derived from an EMBL/GenBank/DDBJ whole genome shotgun (WGS) entry which is preliminary data.</text>
</comment>
<dbReference type="PANTHER" id="PTHR43222:SF2">
    <property type="entry name" value="NUDIX HYDROLASE 23, CHLOROPLASTIC"/>
    <property type="match status" value="1"/>
</dbReference>
<dbReference type="EMBL" id="FXWV01000007">
    <property type="protein sequence ID" value="SMR74684.1"/>
    <property type="molecule type" value="Genomic_DNA"/>
</dbReference>
<dbReference type="PRINTS" id="PR00502">
    <property type="entry name" value="NUDIXFAMILY"/>
</dbReference>
<dbReference type="InterPro" id="IPR020476">
    <property type="entry name" value="Nudix_hydrolase"/>
</dbReference>
<dbReference type="InterPro" id="IPR015797">
    <property type="entry name" value="NUDIX_hydrolase-like_dom_sf"/>
</dbReference>
<dbReference type="PANTHER" id="PTHR43222">
    <property type="entry name" value="NUDIX HYDROLASE 23"/>
    <property type="match status" value="1"/>
</dbReference>
<keyword evidence="2" id="KW-0378">Hydrolase</keyword>
<keyword evidence="3" id="KW-0460">Magnesium</keyword>
<evidence type="ECO:0000313" key="5">
    <source>
        <dbReference type="EMBL" id="SMR74684.1"/>
    </source>
</evidence>
<reference evidence="5 6" key="1">
    <citation type="submission" date="2017-05" db="EMBL/GenBank/DDBJ databases">
        <authorList>
            <person name="Varghese N."/>
            <person name="Submissions S."/>
        </authorList>
    </citation>
    <scope>NUCLEOTIDE SEQUENCE [LARGE SCALE GENOMIC DNA]</scope>
    <source>
        <strain evidence="5 6">CGMCC 1.7287</strain>
    </source>
</reference>
<dbReference type="Proteomes" id="UP001159257">
    <property type="component" value="Unassembled WGS sequence"/>
</dbReference>
<dbReference type="SUPFAM" id="SSF55811">
    <property type="entry name" value="Nudix"/>
    <property type="match status" value="1"/>
</dbReference>
<sequence>MKYCSCCGSPVSLKIPAGDNRERHVCDHCGQIHYQNPRIISGCLPVHGDKVLLCRRAIEPRYGYWTLPAGYMENGETTEEAALRETREEARAEVVLRQLYTLTSIIHVNQVQLIYLADLPEPRFGSSEETLETRLFSEEEIPWDRLAFTTIRNALRFYFADRAGKEPEFPLRHIALSPEQDDLVLIR</sequence>
<dbReference type="CDD" id="cd04511">
    <property type="entry name" value="NUDIX_Hydrolase"/>
    <property type="match status" value="1"/>
</dbReference>
<evidence type="ECO:0000256" key="3">
    <source>
        <dbReference type="ARBA" id="ARBA00022842"/>
    </source>
</evidence>
<dbReference type="Pfam" id="PF14803">
    <property type="entry name" value="Zn_ribbon_Nudix"/>
    <property type="match status" value="1"/>
</dbReference>
<organism evidence="5 6">
    <name type="scientific">Marinobacterium sediminicola</name>
    <dbReference type="NCBI Taxonomy" id="518898"/>
    <lineage>
        <taxon>Bacteria</taxon>
        <taxon>Pseudomonadati</taxon>
        <taxon>Pseudomonadota</taxon>
        <taxon>Gammaproteobacteria</taxon>
        <taxon>Oceanospirillales</taxon>
        <taxon>Oceanospirillaceae</taxon>
        <taxon>Marinobacterium</taxon>
    </lineage>
</organism>
<feature type="domain" description="Nudix hydrolase" evidence="4">
    <location>
        <begin position="36"/>
        <end position="159"/>
    </location>
</feature>
<keyword evidence="6" id="KW-1185">Reference proteome</keyword>
<accession>A0ABY1S0Z3</accession>
<dbReference type="Pfam" id="PF00293">
    <property type="entry name" value="NUDIX"/>
    <property type="match status" value="1"/>
</dbReference>
<name>A0ABY1S0Z3_9GAMM</name>
<evidence type="ECO:0000256" key="1">
    <source>
        <dbReference type="ARBA" id="ARBA00001946"/>
    </source>
</evidence>
<proteinExistence type="predicted"/>
<dbReference type="Gene3D" id="2.20.70.10">
    <property type="match status" value="1"/>
</dbReference>
<dbReference type="RefSeq" id="WP_239041170.1">
    <property type="nucleotide sequence ID" value="NZ_BAAAEY010000007.1"/>
</dbReference>
<evidence type="ECO:0000259" key="4">
    <source>
        <dbReference type="PROSITE" id="PS51462"/>
    </source>
</evidence>
<dbReference type="Gene3D" id="3.90.79.10">
    <property type="entry name" value="Nucleoside Triphosphate Pyrophosphohydrolase"/>
    <property type="match status" value="1"/>
</dbReference>
<evidence type="ECO:0000313" key="6">
    <source>
        <dbReference type="Proteomes" id="UP001159257"/>
    </source>
</evidence>
<evidence type="ECO:0000256" key="2">
    <source>
        <dbReference type="ARBA" id="ARBA00022801"/>
    </source>
</evidence>
<dbReference type="PROSITE" id="PS51462">
    <property type="entry name" value="NUDIX"/>
    <property type="match status" value="1"/>
</dbReference>